<dbReference type="InterPro" id="IPR022409">
    <property type="entry name" value="PKD/Chitinase_dom"/>
</dbReference>
<feature type="domain" description="PKD" evidence="7">
    <location>
        <begin position="128"/>
        <end position="206"/>
    </location>
</feature>
<dbReference type="InterPro" id="IPR035986">
    <property type="entry name" value="PKD_dom_sf"/>
</dbReference>
<dbReference type="Gene3D" id="2.60.40.1080">
    <property type="match status" value="1"/>
</dbReference>
<dbReference type="Pfam" id="PF18911">
    <property type="entry name" value="PKD_4"/>
    <property type="match status" value="10"/>
</dbReference>
<evidence type="ECO:0000313" key="8">
    <source>
        <dbReference type="EMBL" id="PQJ09761.1"/>
    </source>
</evidence>
<dbReference type="PANTHER" id="PTHR46730:SF1">
    <property type="entry name" value="PLAT DOMAIN-CONTAINING PROTEIN"/>
    <property type="match status" value="1"/>
</dbReference>
<reference evidence="8 9" key="1">
    <citation type="submission" date="2018-01" db="EMBL/GenBank/DDBJ databases">
        <title>A novel member of the phylum Bacteroidetes isolated from glacier ice.</title>
        <authorList>
            <person name="Liu Q."/>
            <person name="Xin Y.-H."/>
        </authorList>
    </citation>
    <scope>NUCLEOTIDE SEQUENCE [LARGE SCALE GENOMIC DNA]</scope>
    <source>
        <strain evidence="8 9">RB1R16</strain>
    </source>
</reference>
<keyword evidence="5" id="KW-0472">Membrane</keyword>
<dbReference type="NCBIfam" id="TIGR04183">
    <property type="entry name" value="Por_Secre_tail"/>
    <property type="match status" value="1"/>
</dbReference>
<feature type="domain" description="PKD" evidence="7">
    <location>
        <begin position="591"/>
        <end position="658"/>
    </location>
</feature>
<feature type="domain" description="PKD" evidence="7">
    <location>
        <begin position="508"/>
        <end position="562"/>
    </location>
</feature>
<evidence type="ECO:0000259" key="7">
    <source>
        <dbReference type="PROSITE" id="PS50093"/>
    </source>
</evidence>
<dbReference type="GO" id="GO:0005261">
    <property type="term" value="F:monoatomic cation channel activity"/>
    <property type="evidence" value="ECO:0007669"/>
    <property type="project" value="TreeGrafter"/>
</dbReference>
<dbReference type="SMART" id="SM00089">
    <property type="entry name" value="PKD"/>
    <property type="match status" value="16"/>
</dbReference>
<evidence type="ECO:0000256" key="1">
    <source>
        <dbReference type="ARBA" id="ARBA00004141"/>
    </source>
</evidence>
<organism evidence="8 9">
    <name type="scientific">Flavipsychrobacter stenotrophus</name>
    <dbReference type="NCBI Taxonomy" id="2077091"/>
    <lineage>
        <taxon>Bacteria</taxon>
        <taxon>Pseudomonadati</taxon>
        <taxon>Bacteroidota</taxon>
        <taxon>Chitinophagia</taxon>
        <taxon>Chitinophagales</taxon>
        <taxon>Chitinophagaceae</taxon>
        <taxon>Flavipsychrobacter</taxon>
    </lineage>
</organism>
<dbReference type="PANTHER" id="PTHR46730">
    <property type="entry name" value="POLYCYSTIN-1"/>
    <property type="match status" value="1"/>
</dbReference>
<feature type="domain" description="PKD" evidence="7">
    <location>
        <begin position="2186"/>
        <end position="2209"/>
    </location>
</feature>
<dbReference type="InterPro" id="IPR026444">
    <property type="entry name" value="Secre_tail"/>
</dbReference>
<dbReference type="EMBL" id="PPSL01000005">
    <property type="protein sequence ID" value="PQJ09761.1"/>
    <property type="molecule type" value="Genomic_DNA"/>
</dbReference>
<feature type="domain" description="PKD" evidence="7">
    <location>
        <begin position="322"/>
        <end position="359"/>
    </location>
</feature>
<proteinExistence type="predicted"/>
<protein>
    <recommendedName>
        <fullName evidence="7">PKD domain-containing protein</fullName>
    </recommendedName>
</protein>
<feature type="domain" description="PKD" evidence="7">
    <location>
        <begin position="76"/>
        <end position="109"/>
    </location>
</feature>
<feature type="domain" description="PKD" evidence="7">
    <location>
        <begin position="997"/>
        <end position="1066"/>
    </location>
</feature>
<dbReference type="InterPro" id="IPR000601">
    <property type="entry name" value="PKD_dom"/>
</dbReference>
<keyword evidence="9" id="KW-1185">Reference proteome</keyword>
<gene>
    <name evidence="8" type="ORF">CJD36_017695</name>
</gene>
<evidence type="ECO:0000256" key="2">
    <source>
        <dbReference type="ARBA" id="ARBA00022692"/>
    </source>
</evidence>
<evidence type="ECO:0000256" key="5">
    <source>
        <dbReference type="ARBA" id="ARBA00023136"/>
    </source>
</evidence>
<accession>A0A2S7ST05</accession>
<feature type="domain" description="PKD" evidence="7">
    <location>
        <begin position="819"/>
        <end position="885"/>
    </location>
</feature>
<feature type="domain" description="PKD" evidence="7">
    <location>
        <begin position="2521"/>
        <end position="2604"/>
    </location>
</feature>
<evidence type="ECO:0000313" key="9">
    <source>
        <dbReference type="Proteomes" id="UP000239872"/>
    </source>
</evidence>
<dbReference type="Proteomes" id="UP000239872">
    <property type="component" value="Unassembled WGS sequence"/>
</dbReference>
<dbReference type="Pfam" id="PF00801">
    <property type="entry name" value="PKD"/>
    <property type="match status" value="1"/>
</dbReference>
<dbReference type="GO" id="GO:0006816">
    <property type="term" value="P:calcium ion transport"/>
    <property type="evidence" value="ECO:0007669"/>
    <property type="project" value="TreeGrafter"/>
</dbReference>
<feature type="signal peptide" evidence="6">
    <location>
        <begin position="1"/>
        <end position="48"/>
    </location>
</feature>
<dbReference type="Gene3D" id="2.60.40.10">
    <property type="entry name" value="Immunoglobulins"/>
    <property type="match status" value="16"/>
</dbReference>
<dbReference type="PROSITE" id="PS50093">
    <property type="entry name" value="PKD"/>
    <property type="match status" value="14"/>
</dbReference>
<comment type="subcellular location">
    <subcellularLocation>
        <location evidence="1">Membrane</location>
        <topology evidence="1">Multi-pass membrane protein</topology>
    </subcellularLocation>
</comment>
<name>A0A2S7ST05_9BACT</name>
<evidence type="ECO:0000256" key="3">
    <source>
        <dbReference type="ARBA" id="ARBA00022737"/>
    </source>
</evidence>
<evidence type="ECO:0000256" key="6">
    <source>
        <dbReference type="SAM" id="SignalP"/>
    </source>
</evidence>
<feature type="chain" id="PRO_5015646166" description="PKD domain-containing protein" evidence="6">
    <location>
        <begin position="49"/>
        <end position="3140"/>
    </location>
</feature>
<feature type="domain" description="PKD" evidence="7">
    <location>
        <begin position="1163"/>
        <end position="1243"/>
    </location>
</feature>
<comment type="caution">
    <text evidence="8">The sequence shown here is derived from an EMBL/GenBank/DDBJ whole genome shotgun (WGS) entry which is preliminary data.</text>
</comment>
<keyword evidence="3" id="KW-0677">Repeat</keyword>
<feature type="domain" description="PKD" evidence="7">
    <location>
        <begin position="1108"/>
        <end position="1165"/>
    </location>
</feature>
<feature type="domain" description="PKD" evidence="7">
    <location>
        <begin position="232"/>
        <end position="299"/>
    </location>
</feature>
<dbReference type="CDD" id="cd00146">
    <property type="entry name" value="PKD"/>
    <property type="match status" value="10"/>
</dbReference>
<keyword evidence="6" id="KW-0732">Signal</keyword>
<dbReference type="GO" id="GO:0005886">
    <property type="term" value="C:plasma membrane"/>
    <property type="evidence" value="ECO:0007669"/>
    <property type="project" value="TreeGrafter"/>
</dbReference>
<evidence type="ECO:0000256" key="4">
    <source>
        <dbReference type="ARBA" id="ARBA00022989"/>
    </source>
</evidence>
<dbReference type="SUPFAM" id="SSF49299">
    <property type="entry name" value="PKD domain"/>
    <property type="match status" value="15"/>
</dbReference>
<feature type="domain" description="PKD" evidence="7">
    <location>
        <begin position="1657"/>
        <end position="1714"/>
    </location>
</feature>
<dbReference type="InterPro" id="IPR013783">
    <property type="entry name" value="Ig-like_fold"/>
</dbReference>
<keyword evidence="2" id="KW-0812">Transmembrane</keyword>
<feature type="domain" description="PKD" evidence="7">
    <location>
        <begin position="912"/>
        <end position="980"/>
    </location>
</feature>
<dbReference type="Pfam" id="PF18962">
    <property type="entry name" value="Por_Secre_tail"/>
    <property type="match status" value="1"/>
</dbReference>
<sequence length="3140" mass="329544">MASIIKSDNAIYCFIKRSFTSKRVCMQKLFCKFFVSLLLTFAAFSANALTASFTADHTSGCTPLPVHFTNTSTGATSYIWKFGNGSPNSTSTNTLALYYTGTYTVTLVAYYGTASDSMSMVITVPPKPIVSFHSISTTVCASDTVFFVNTTTEFGPTTYLWDFGNGDTSTNPNPRYVYSQPGYHTVTLIASDTLGCDTSITRTAYIFSDTAINAGFNVTRTYFCKAPAVEVFTSTSTGGTHPYTFLWHFGNGDSSFATSPTYTYTVAGSDTATLTITDAHGCTKSFSRIITISVPYASFTADTGLCANFSDTFTNTSFTTVPTNTYRWLFGDGIISTLTSPVHTYTASGTYTVSLTTNNGQTCRDTVKQIVTVWPVPSSGITATPASPCPPSTTINYTSTGTSGDTVNWYFGDGAMGTGTSISNTYTSAELDTVAMVGGANINTLKIDTTTMIVINPYGCRDTVTHVDTIRDLILVFGLPGYGGCVPLTRSFSISAITTVPFAVGPYPFAIVSYTWNFGDGSATSTGATPSHTYTAAGSYALSCTVTTANGCTATETTGVSVGTPSTVSLTASPSHVCVGSDVGLTAIRTSGFSTSYFWNFGDGQLYQNAPYSGGSDGEPHSYTTPGTYHVTVTIANGGCSGNTASATVIVDSPAAIIGLRYDCAGGNTVTLYNNSIGADSVLWTLSDATTSTADTLVHTFAASSNTATLWVRNIASGCSNTISVPIDIYQITPSFTADDTAICRDMVVHFTPYISGGVPDSVYTWLVNGANTATSTPVAPLFTDTFHSTGIYTVSIVTHDIVHGCWDTASRSITVAKPVANFTVSPISGCSPLPVTFTNTSTDVAGITFTNFQWQFGDGSTPVSGSSPTVVHTYSIPNTITSAIFTDTLIVTDNIGCKDTLVLPDVDTVMRVRANFSSPSSVCLGSTITFTNTSTSPFGDGRSYYWTFGDATNSTVTSLSHLYGTVGNYTVALYTTDTVRGCIDSFKKIITVSHPTAAFTMSDSTALCAPLTVYFTNTSTGIPATGSNSEWTFGNGNTSIIRSPNATYTSPGIHTVQLIVTNAQGCKDTAYGHVTLFGYSGDFSYDTMGCMPFTAHFATIAGTGADSVTWIFGDDSIVNTSSSTISHIYTHGGIYTPTVILGNATGCNVASSGSVAIRVDSVAAHIATSPNPVCPNTNITFTGTGNSYFSTVTGWHWQFAGSDTSNLNPAIYSYSLSGTYVASVIATDGWGCTTTATDTILIYPVPGPIIGIDSLCVGSSFPFSDTTTGGVWISDDQAIAGVGGSGIVTGVSAGTTTISYIVTNVFGCSAILTFPITILALPDSGVISGIDSVCIGSTTPLAESVPGGVWSSSDTTIASIDAFGTVSGITLGVVTISYTVHDSFCSNVAIFTFKVVTLPAVPPITGFDTLCVIGSDQLFNAFPGGVWSSLDPSIAFVDAVTGVVSGVSIGFATIAYDVTNACGTTQVTKLINVIPLDPPIFGPHSVCSGSTIPLNTTVGGGTWTSDDPTIADVDVVTGVVTGISTGTTMIRYTGVSACGPYSVEHQVSVNTAPYITTNSMVACQTLSSTKAGPQIISGSGDCIKVCDSTIVRYYGNGVSGSVYTWAIAGGTIVQNYGDSIDVFWPAAGTMGSITVTDTFSHCIGTASACILVIQRPHAYFTASAINVCAGNTVYFTNLSTADPLSPIVSYHWDFGDGTGSVSINPSHVYSTAGINAQVTLVVRNACNCSDTFRLVLILHKDPGVQITCPAAVCDSEFATYSIPASGCAPAWNVTSGSIISGNGTPSIVVQWDASGGGFGTVNVTDPCAACIDTSTIKIPIIADAPISGPSVVCTDKEYEYTLPLWPGTQYQWGVLGFPSVKVMYSNDYRLVVNFPAPGTYTLHAWYQNEIKMCGGNVFRTITVQQTDSILGNTTVCPNSPETYSLIGGATATWTVSDMAGTVIATATGTSFTNTFTASGTYLLTATGAFCSDPLTINVLNSPPAVDSVHGQDTVCLNYAYTYTAYSDVPGTIYEWQAIGGFVIPSTGSPVVTAVWSGGSPMMLIVSRVSTIPPYCSGPSDTINIMQEVINPYIIGDTVVCANSSIKYYTDFTRGEWYEWTVYPTTAGSVILGEHTPIAHILWNNVPGITPATADVVLTVHKCDSVFTDTAHIVITPTPPVTLTITPNPTCPGSAVAFTSTVGGLSYAWNFGDGTPILITMTNTATHVYPPNLTTGIISYPAQVTVLPDYTFHCPISGVAGGYEDVLPGPVAYAYSTGPISCDTTAFIGTVTDNVGTISYQWYKNGTAVTGATGPTFHGNTPGMFSFTATCANGCFDTSNYVHADSCNSDTITCVGVQPIVLNATITAGCNSLHLAGTTTGLSPRWGLVSGGVLDTAVIAPGLDADVVCMVPGIYDFVFSAVNPYDTCDSPNVSRGINRRVIVPLVADYLFSLHCGTGGYDTVLLQDHSSFLPGYLITGIDWINMTTGTMIGTGWPNLSVALLAPGTYQIVEYVYYIDGSDPLATVQNCSVIHTIVLPSAPTASFTSAVSPICSQVPITFTPTTSGGIVQYNWDFGDGSGSLLTNPQRAYTWNITDPDPLPESVTLTVTDTIGCTATAVDTVEVRRNRLSGDLGGNVVACSDNAPVVLGYTSVPGFATPTSYLWSTGATSDTIAVDTSGAYWLTVYGAYQCQFTTFPATQVGILKVPSLGIVGAQSYCEGDTVRLSGYVGNSVIYEWYRDGSPDGTLSSVADGGLPAGTYVYQLVRTLMIGGVPYCTDTLADTIQIYKLPKQPKISGPIAIDCATYQIELDASAGVSGTFNWSDGTAGAINTNIYTGGPYEVWFTDINGCQSSNTVSVPPPPSWFFQYFPSGCYTVCVESLPQILYGPPNQIFDSWEWQEAGNPSPLSSGSMSPVAPYGVTHNGSYNWWLSNGLCKEASDYMDLSIDKCSNCGNGTVSGVLTCTAGNPASYTIDITVAGLPTGTTFTSGTDIGPIGFFSGVLTGTSPYLLSLTFTTLYLPPPSDMILKMVFTLPIGSKCYLEDSVSIPFCPWVAERSGDTSTTKTDGGVRMANEITSAMLVYPNPASGAVTVSFDYGTDVYEHRSLAVYDIMGRKIGQEIPSQLHDTWNVNTADWSPGIYIIRMEADGRMLHTQRVVVSH</sequence>
<keyword evidence="4" id="KW-1133">Transmembrane helix</keyword>